<dbReference type="RefSeq" id="WP_144756197.1">
    <property type="nucleotide sequence ID" value="NZ_VMNW02000106.1"/>
</dbReference>
<dbReference type="EMBL" id="VMNW02000106">
    <property type="protein sequence ID" value="KAA9151099.1"/>
    <property type="molecule type" value="Genomic_DNA"/>
</dbReference>
<keyword evidence="2" id="KW-1185">Reference proteome</keyword>
<evidence type="ECO:0000313" key="2">
    <source>
        <dbReference type="Proteomes" id="UP000319769"/>
    </source>
</evidence>
<evidence type="ECO:0008006" key="3">
    <source>
        <dbReference type="Google" id="ProtNLM"/>
    </source>
</evidence>
<protein>
    <recommendedName>
        <fullName evidence="3">DUF1579 domain-containing protein</fullName>
    </recommendedName>
</protein>
<proteinExistence type="predicted"/>
<comment type="caution">
    <text evidence="1">The sequence shown here is derived from an EMBL/GenBank/DDBJ whole genome shotgun (WGS) entry which is preliminary data.</text>
</comment>
<sequence length="144" mass="16147">MKELEVFVGEWSVEARFPGASFGVGPSARCTCEWLLGGQYLVQRTEISLPDAPDSYTVIAAGEESGRYTQHYFDSRGVTRLYAMTFENGVWTLSRESADFSSFDFAQRFTGTFSADGNRIDGLWEKAFPGSGWELDFELSYTRA</sequence>
<accession>A0A5N0USX5</accession>
<organism evidence="1 2">
    <name type="scientific">Amycolatopsis acidicola</name>
    <dbReference type="NCBI Taxonomy" id="2596893"/>
    <lineage>
        <taxon>Bacteria</taxon>
        <taxon>Bacillati</taxon>
        <taxon>Actinomycetota</taxon>
        <taxon>Actinomycetes</taxon>
        <taxon>Pseudonocardiales</taxon>
        <taxon>Pseudonocardiaceae</taxon>
        <taxon>Amycolatopsis</taxon>
    </lineage>
</organism>
<evidence type="ECO:0000313" key="1">
    <source>
        <dbReference type="EMBL" id="KAA9151099.1"/>
    </source>
</evidence>
<dbReference type="Proteomes" id="UP000319769">
    <property type="component" value="Unassembled WGS sequence"/>
</dbReference>
<dbReference type="OrthoDB" id="4210699at2"/>
<name>A0A5N0USX5_9PSEU</name>
<dbReference type="AlphaFoldDB" id="A0A5N0USX5"/>
<reference evidence="1" key="1">
    <citation type="submission" date="2019-09" db="EMBL/GenBank/DDBJ databases">
        <authorList>
            <person name="Teo W.F.A."/>
            <person name="Duangmal K."/>
        </authorList>
    </citation>
    <scope>NUCLEOTIDE SEQUENCE [LARGE SCALE GENOMIC DNA]</scope>
    <source>
        <strain evidence="1">K81G1</strain>
    </source>
</reference>
<gene>
    <name evidence="1" type="ORF">FPZ12_039700</name>
</gene>